<dbReference type="PANTHER" id="PTHR28657">
    <property type="entry name" value="INDOLEAMINE 2,3-DIOXYGENASE"/>
    <property type="match status" value="1"/>
</dbReference>
<evidence type="ECO:0000256" key="2">
    <source>
        <dbReference type="ARBA" id="ARBA00022723"/>
    </source>
</evidence>
<evidence type="ECO:0000256" key="4">
    <source>
        <dbReference type="PIRSR" id="PIRSR600898-1"/>
    </source>
</evidence>
<evidence type="ECO:0000256" key="5">
    <source>
        <dbReference type="SAM" id="MobiDB-lite"/>
    </source>
</evidence>
<evidence type="ECO:0000313" key="6">
    <source>
        <dbReference type="EMBL" id="KII85262.1"/>
    </source>
</evidence>
<dbReference type="OrthoDB" id="540174at2759"/>
<dbReference type="PANTHER" id="PTHR28657:SF5">
    <property type="entry name" value="INDOLEAMINE 2,3-DIOXYGENASE"/>
    <property type="match status" value="1"/>
</dbReference>
<dbReference type="Pfam" id="PF01231">
    <property type="entry name" value="IDO"/>
    <property type="match status" value="1"/>
</dbReference>
<dbReference type="GO" id="GO:0020037">
    <property type="term" value="F:heme binding"/>
    <property type="evidence" value="ECO:0007669"/>
    <property type="project" value="InterPro"/>
</dbReference>
<dbReference type="GO" id="GO:0046872">
    <property type="term" value="F:metal ion binding"/>
    <property type="evidence" value="ECO:0007669"/>
    <property type="project" value="UniProtKB-KW"/>
</dbReference>
<keyword evidence="2 4" id="KW-0479">Metal-binding</keyword>
<dbReference type="EMBL" id="KN832568">
    <property type="protein sequence ID" value="KII85262.1"/>
    <property type="molecule type" value="Genomic_DNA"/>
</dbReference>
<dbReference type="HOGENOM" id="CLU_010089_2_0_1"/>
<evidence type="ECO:0000256" key="3">
    <source>
        <dbReference type="ARBA" id="ARBA00023004"/>
    </source>
</evidence>
<dbReference type="GO" id="GO:0033754">
    <property type="term" value="F:indoleamine 2,3-dioxygenase activity"/>
    <property type="evidence" value="ECO:0007669"/>
    <property type="project" value="TreeGrafter"/>
</dbReference>
<feature type="compositionally biased region" description="Pro residues" evidence="5">
    <location>
        <begin position="1"/>
        <end position="11"/>
    </location>
</feature>
<dbReference type="GO" id="GO:0034354">
    <property type="term" value="P:'de novo' NAD+ biosynthetic process from L-tryptophan"/>
    <property type="evidence" value="ECO:0007669"/>
    <property type="project" value="TreeGrafter"/>
</dbReference>
<evidence type="ECO:0008006" key="8">
    <source>
        <dbReference type="Google" id="ProtNLM"/>
    </source>
</evidence>
<gene>
    <name evidence="6" type="ORF">PLICRDRAFT_116933</name>
</gene>
<dbReference type="Gene3D" id="1.20.58.480">
    <property type="match status" value="1"/>
</dbReference>
<comment type="similarity">
    <text evidence="1">Belongs to the indoleamine 2,3-dioxygenase family.</text>
</comment>
<feature type="region of interest" description="Disordered" evidence="5">
    <location>
        <begin position="1"/>
        <end position="41"/>
    </location>
</feature>
<reference evidence="6 7" key="1">
    <citation type="submission" date="2014-06" db="EMBL/GenBank/DDBJ databases">
        <title>Evolutionary Origins and Diversification of the Mycorrhizal Mutualists.</title>
        <authorList>
            <consortium name="DOE Joint Genome Institute"/>
            <consortium name="Mycorrhizal Genomics Consortium"/>
            <person name="Kohler A."/>
            <person name="Kuo A."/>
            <person name="Nagy L.G."/>
            <person name="Floudas D."/>
            <person name="Copeland A."/>
            <person name="Barry K.W."/>
            <person name="Cichocki N."/>
            <person name="Veneault-Fourrey C."/>
            <person name="LaButti K."/>
            <person name="Lindquist E.A."/>
            <person name="Lipzen A."/>
            <person name="Lundell T."/>
            <person name="Morin E."/>
            <person name="Murat C."/>
            <person name="Riley R."/>
            <person name="Ohm R."/>
            <person name="Sun H."/>
            <person name="Tunlid A."/>
            <person name="Henrissat B."/>
            <person name="Grigoriev I.V."/>
            <person name="Hibbett D.S."/>
            <person name="Martin F."/>
        </authorList>
    </citation>
    <scope>NUCLEOTIDE SEQUENCE [LARGE SCALE GENOMIC DNA]</scope>
    <source>
        <strain evidence="6 7">FD-325 SS-3</strain>
    </source>
</reference>
<sequence>MASSPPPPAHPLPALASSHFLSLPRPDPSSFTPQAGVPDTSTLAAHDFDVDTRTGFMPPQPPLARLPIEWEAWETMLADATEQHLQLGDKPGLSDAEKAKSERWRQRVRDMPVLPTADLVGSERQLRRAHHVLAWIMHFYIHSLPPSEPVVIPRSITLPHLRVSAHLRLPPVLTYSDDVLYNWDYLRPPSPSITPGADSDEDEDAAIPTLYNLRIQSSFTSTPSESEFYLSSARIELAGTRALALMRATMDEAFVSDALAFRRIARYLLSLADIIDELTALLMRVREGCDPDVFWGEIRPWFKGEDSSTAGGKWVWEGLGEAGAEDLDAPTELSGPSAGQSSLVHALDVFLGVDRYSHDASLTGHKADGGAEKRAAPSFLTRMQAYMPRHHRAFLTHLSANPRPLRDLVISAAASSSQSAATSPSSPPSLDILAAYNAAVASLRRFRDAHMTIVALYILGPARRAKQASEVGLGATGNGAGAHPELRAHAHPEFNAAVEKDGDAPEKGTGGTDLVMFLKGVRDRTAGAVLPS</sequence>
<dbReference type="AlphaFoldDB" id="A0A0C9SS42"/>
<dbReference type="InterPro" id="IPR000898">
    <property type="entry name" value="Indolamine_dOase"/>
</dbReference>
<keyword evidence="3 4" id="KW-0408">Iron</keyword>
<dbReference type="GO" id="GO:0019441">
    <property type="term" value="P:L-tryptophan catabolic process to kynurenine"/>
    <property type="evidence" value="ECO:0007669"/>
    <property type="project" value="InterPro"/>
</dbReference>
<organism evidence="6 7">
    <name type="scientific">Plicaturopsis crispa FD-325 SS-3</name>
    <dbReference type="NCBI Taxonomy" id="944288"/>
    <lineage>
        <taxon>Eukaryota</taxon>
        <taxon>Fungi</taxon>
        <taxon>Dikarya</taxon>
        <taxon>Basidiomycota</taxon>
        <taxon>Agaricomycotina</taxon>
        <taxon>Agaricomycetes</taxon>
        <taxon>Agaricomycetidae</taxon>
        <taxon>Amylocorticiales</taxon>
        <taxon>Amylocorticiaceae</taxon>
        <taxon>Plicatura</taxon>
        <taxon>Plicaturopsis crispa</taxon>
    </lineage>
</organism>
<protein>
    <recommendedName>
        <fullName evidence="8">Indoleamine 2,3-dioxygenase</fullName>
    </recommendedName>
</protein>
<keyword evidence="4" id="KW-0349">Heme</keyword>
<proteinExistence type="inferred from homology"/>
<evidence type="ECO:0000313" key="7">
    <source>
        <dbReference type="Proteomes" id="UP000053263"/>
    </source>
</evidence>
<name>A0A0C9SS42_PLICR</name>
<keyword evidence="7" id="KW-1185">Reference proteome</keyword>
<evidence type="ECO:0000256" key="1">
    <source>
        <dbReference type="ARBA" id="ARBA00007119"/>
    </source>
</evidence>
<feature type="compositionally biased region" description="Polar residues" evidence="5">
    <location>
        <begin position="29"/>
        <end position="41"/>
    </location>
</feature>
<feature type="binding site" description="proximal binding residue" evidence="4">
    <location>
        <position position="450"/>
    </location>
    <ligand>
        <name>heme b</name>
        <dbReference type="ChEBI" id="CHEBI:60344"/>
    </ligand>
    <ligandPart>
        <name>Fe</name>
        <dbReference type="ChEBI" id="CHEBI:18248"/>
    </ligandPart>
</feature>
<dbReference type="Proteomes" id="UP000053263">
    <property type="component" value="Unassembled WGS sequence"/>
</dbReference>
<dbReference type="SUPFAM" id="SSF140959">
    <property type="entry name" value="Indolic compounds 2,3-dioxygenase-like"/>
    <property type="match status" value="1"/>
</dbReference>
<dbReference type="InterPro" id="IPR037217">
    <property type="entry name" value="Trp/Indoleamine_2_3_dOase-like"/>
</dbReference>
<accession>A0A0C9SS42</accession>
<dbReference type="GO" id="GO:0005737">
    <property type="term" value="C:cytoplasm"/>
    <property type="evidence" value="ECO:0007669"/>
    <property type="project" value="TreeGrafter"/>
</dbReference>